<dbReference type="EMBL" id="LT629740">
    <property type="protein sequence ID" value="SDT45956.1"/>
    <property type="molecule type" value="Genomic_DNA"/>
</dbReference>
<dbReference type="OrthoDB" id="799844at2"/>
<keyword evidence="1" id="KW-1133">Transmembrane helix</keyword>
<keyword evidence="1" id="KW-0472">Membrane</keyword>
<protein>
    <submittedName>
        <fullName evidence="2">Uncharacterized protein</fullName>
    </submittedName>
</protein>
<dbReference type="Proteomes" id="UP000199679">
    <property type="component" value="Chromosome I"/>
</dbReference>
<feature type="transmembrane region" description="Helical" evidence="1">
    <location>
        <begin position="12"/>
        <end position="30"/>
    </location>
</feature>
<feature type="transmembrane region" description="Helical" evidence="1">
    <location>
        <begin position="62"/>
        <end position="82"/>
    </location>
</feature>
<dbReference type="RefSeq" id="WP_091375901.1">
    <property type="nucleotide sequence ID" value="NZ_LT629740.1"/>
</dbReference>
<accession>A0A1H2AKA9</accession>
<proteinExistence type="predicted"/>
<feature type="transmembrane region" description="Helical" evidence="1">
    <location>
        <begin position="89"/>
        <end position="113"/>
    </location>
</feature>
<dbReference type="AlphaFoldDB" id="A0A1H2AKA9"/>
<name>A0A1H2AKA9_MUCMA</name>
<keyword evidence="3" id="KW-1185">Reference proteome</keyword>
<sequence>MTRYIHPNAPISSTLLRVSAVLTVVDYFFVSHEELQSQVGKLILSIIILIGSAYLIRNGYNWIRWALSVLFLLGIIQEIMYLPATFHSGLITTGCFAILQSAIQITAVALLFFPYNIPATKSDEPKEITD</sequence>
<evidence type="ECO:0000313" key="3">
    <source>
        <dbReference type="Proteomes" id="UP000199679"/>
    </source>
</evidence>
<organism evidence="2 3">
    <name type="scientific">Mucilaginibacter mallensis</name>
    <dbReference type="NCBI Taxonomy" id="652787"/>
    <lineage>
        <taxon>Bacteria</taxon>
        <taxon>Pseudomonadati</taxon>
        <taxon>Bacteroidota</taxon>
        <taxon>Sphingobacteriia</taxon>
        <taxon>Sphingobacteriales</taxon>
        <taxon>Sphingobacteriaceae</taxon>
        <taxon>Mucilaginibacter</taxon>
    </lineage>
</organism>
<gene>
    <name evidence="2" type="ORF">SAMN05216490_3561</name>
</gene>
<reference evidence="2 3" key="1">
    <citation type="submission" date="2016-10" db="EMBL/GenBank/DDBJ databases">
        <authorList>
            <person name="de Groot N.N."/>
        </authorList>
    </citation>
    <scope>NUCLEOTIDE SEQUENCE [LARGE SCALE GENOMIC DNA]</scope>
    <source>
        <strain evidence="2 3">MP1X4</strain>
    </source>
</reference>
<evidence type="ECO:0000256" key="1">
    <source>
        <dbReference type="SAM" id="Phobius"/>
    </source>
</evidence>
<keyword evidence="1" id="KW-0812">Transmembrane</keyword>
<feature type="transmembrane region" description="Helical" evidence="1">
    <location>
        <begin position="39"/>
        <end position="56"/>
    </location>
</feature>
<evidence type="ECO:0000313" key="2">
    <source>
        <dbReference type="EMBL" id="SDT45956.1"/>
    </source>
</evidence>